<sequence length="548" mass="58617">MAASDQTLRLDPITVEVIGNALSTVVEEMGRALMRASYSANIKERGDCSAAVFAPDGTLLAQAQQIPLHLGSLLGIATETLKRTDLSTVRPDDVFIGNDAYTGGGTHLNDIVFFEPVFVDGTIVAWVANIAHHSDFVDRGHAHIFQEGLRIPPVRLYRAGVLQQDIMDLVLLNCQVPDERVSDFRAQMASNRLGVQRMQALFQRYGAGTIAAASNQLMDYSERMARAGIEAIPDGHYTFKHDFDTSLWPDILPLAVAITIKGDEATFDFDGCPPQTRSGMNMVFTVLQACVYFVVKTLIDPDTPANAGFHRPLTITAPEGTVVNATAPAAVYSRHDVAQRLIDMMFAALAPAIPDRVPAGSTGVTVQTVSGTHPRLGKFYVYNESMGGGMGARRLRDGLDGVHVNSTNSANIPVEALESEYPLSVDVYELVQDSGGAGKFRGGMAIRRRLSPIGHQATVNLGGPLNRVPAWGLEDGLPGGLARIELGAGVKPLSARNGMLEGGQTAAAVTSGGGGYGDPLARDRDLVRRDLREGRISAAAARDVYGLE</sequence>
<dbReference type="STRING" id="92947.BVG79_01903"/>
<dbReference type="KEGG" id="kro:BVG79_01903"/>
<dbReference type="GO" id="GO:0047423">
    <property type="term" value="F:N-methylhydantoinase (ATP-hydrolyzing) activity"/>
    <property type="evidence" value="ECO:0007669"/>
    <property type="project" value="UniProtKB-EC"/>
</dbReference>
<organism evidence="2 3">
    <name type="scientific">Ketogulonicigenium robustum</name>
    <dbReference type="NCBI Taxonomy" id="92947"/>
    <lineage>
        <taxon>Bacteria</taxon>
        <taxon>Pseudomonadati</taxon>
        <taxon>Pseudomonadota</taxon>
        <taxon>Alphaproteobacteria</taxon>
        <taxon>Rhodobacterales</taxon>
        <taxon>Roseobacteraceae</taxon>
        <taxon>Ketogulonicigenium</taxon>
    </lineage>
</organism>
<feature type="domain" description="Hydantoinase B/oxoprolinase" evidence="1">
    <location>
        <begin position="11"/>
        <end position="519"/>
    </location>
</feature>
<dbReference type="RefSeq" id="WP_085786667.1">
    <property type="nucleotide sequence ID" value="NZ_CP019937.1"/>
</dbReference>
<dbReference type="EMBL" id="CP019937">
    <property type="protein sequence ID" value="ARO15245.1"/>
    <property type="molecule type" value="Genomic_DNA"/>
</dbReference>
<evidence type="ECO:0000313" key="2">
    <source>
        <dbReference type="EMBL" id="ARO15245.1"/>
    </source>
</evidence>
<dbReference type="GO" id="GO:0017168">
    <property type="term" value="F:5-oxoprolinase (ATP-hydrolyzing) activity"/>
    <property type="evidence" value="ECO:0007669"/>
    <property type="project" value="TreeGrafter"/>
</dbReference>
<protein>
    <submittedName>
        <fullName evidence="2">N-methylhydantoinase B</fullName>
        <ecNumber evidence="2">3.5.2.14</ecNumber>
    </submittedName>
</protein>
<dbReference type="AlphaFoldDB" id="A0A1W6P158"/>
<keyword evidence="3" id="KW-1185">Reference proteome</keyword>
<proteinExistence type="predicted"/>
<evidence type="ECO:0000313" key="3">
    <source>
        <dbReference type="Proteomes" id="UP000242447"/>
    </source>
</evidence>
<dbReference type="EC" id="3.5.2.14" evidence="2"/>
<dbReference type="Proteomes" id="UP000242447">
    <property type="component" value="Chromosome"/>
</dbReference>
<dbReference type="InterPro" id="IPR003692">
    <property type="entry name" value="Hydantoinase_B"/>
</dbReference>
<dbReference type="GO" id="GO:0006749">
    <property type="term" value="P:glutathione metabolic process"/>
    <property type="evidence" value="ECO:0007669"/>
    <property type="project" value="TreeGrafter"/>
</dbReference>
<dbReference type="OrthoDB" id="9761586at2"/>
<dbReference type="Pfam" id="PF02538">
    <property type="entry name" value="Hydantoinase_B"/>
    <property type="match status" value="1"/>
</dbReference>
<dbReference type="GO" id="GO:0005829">
    <property type="term" value="C:cytosol"/>
    <property type="evidence" value="ECO:0007669"/>
    <property type="project" value="TreeGrafter"/>
</dbReference>
<keyword evidence="2" id="KW-0378">Hydrolase</keyword>
<accession>A0A1W6P158</accession>
<reference evidence="2 3" key="1">
    <citation type="submission" date="2017-02" db="EMBL/GenBank/DDBJ databases">
        <title>Ketogulonicigenium robustum SPU B003 Genome sequencing and assembly.</title>
        <authorList>
            <person name="Li Y."/>
            <person name="Liu L."/>
            <person name="Wang C."/>
            <person name="Zhang M."/>
            <person name="Zhang T."/>
            <person name="Zhang Y."/>
        </authorList>
    </citation>
    <scope>NUCLEOTIDE SEQUENCE [LARGE SCALE GENOMIC DNA]</scope>
    <source>
        <strain evidence="2 3">SPU_B003</strain>
    </source>
</reference>
<dbReference type="PANTHER" id="PTHR11365:SF23">
    <property type="entry name" value="HYPOTHETICAL 5-OXOPROLINASE (EUROFUNG)-RELATED"/>
    <property type="match status" value="1"/>
</dbReference>
<evidence type="ECO:0000259" key="1">
    <source>
        <dbReference type="Pfam" id="PF02538"/>
    </source>
</evidence>
<name>A0A1W6P158_9RHOB</name>
<dbReference type="InterPro" id="IPR045079">
    <property type="entry name" value="Oxoprolinase-like"/>
</dbReference>
<gene>
    <name evidence="2" type="primary">hyuB</name>
    <name evidence="2" type="ORF">BVG79_01903</name>
</gene>
<dbReference type="PANTHER" id="PTHR11365">
    <property type="entry name" value="5-OXOPROLINASE RELATED"/>
    <property type="match status" value="1"/>
</dbReference>